<proteinExistence type="predicted"/>
<dbReference type="EMBL" id="OBKZ01000015">
    <property type="protein sequence ID" value="SOB52228.1"/>
    <property type="molecule type" value="Genomic_DNA"/>
</dbReference>
<organism evidence="1 2">
    <name type="scientific">Pseudomonas lundensis</name>
    <dbReference type="NCBI Taxonomy" id="86185"/>
    <lineage>
        <taxon>Bacteria</taxon>
        <taxon>Pseudomonadati</taxon>
        <taxon>Pseudomonadota</taxon>
        <taxon>Gammaproteobacteria</taxon>
        <taxon>Pseudomonadales</taxon>
        <taxon>Pseudomonadaceae</taxon>
        <taxon>Pseudomonas</taxon>
    </lineage>
</organism>
<name>A0AAX2H632_9PSED</name>
<dbReference type="Proteomes" id="UP000219564">
    <property type="component" value="Unassembled WGS sequence"/>
</dbReference>
<accession>A0AAX2H632</accession>
<dbReference type="AlphaFoldDB" id="A0AAX2H632"/>
<sequence>MLCLIPAYSSRIEKGCGMPLTTQPCYLQTDTNVSIFLSKLLIHPEQLSLPFHYSCALSRA</sequence>
<reference evidence="1 2" key="1">
    <citation type="submission" date="2017-08" db="EMBL/GenBank/DDBJ databases">
        <authorList>
            <person name="Chaillou S."/>
        </authorList>
    </citation>
    <scope>NUCLEOTIDE SEQUENCE [LARGE SCALE GENOMIC DNA]</scope>
    <source>
        <strain evidence="1 2">MFPA15A1205</strain>
    </source>
</reference>
<gene>
    <name evidence="1" type="ORF">PLUA15_220263</name>
</gene>
<evidence type="ECO:0000313" key="2">
    <source>
        <dbReference type="Proteomes" id="UP000219564"/>
    </source>
</evidence>
<evidence type="ECO:0000313" key="1">
    <source>
        <dbReference type="EMBL" id="SOB52228.1"/>
    </source>
</evidence>
<comment type="caution">
    <text evidence="1">The sequence shown here is derived from an EMBL/GenBank/DDBJ whole genome shotgun (WGS) entry which is preliminary data.</text>
</comment>
<protein>
    <submittedName>
        <fullName evidence="1">Uncharacterized protein</fullName>
    </submittedName>
</protein>